<dbReference type="Pfam" id="PF00435">
    <property type="entry name" value="Spectrin"/>
    <property type="match status" value="2"/>
</dbReference>
<dbReference type="Proteomes" id="UP001461498">
    <property type="component" value="Unassembled WGS sequence"/>
</dbReference>
<feature type="coiled-coil region" evidence="9">
    <location>
        <begin position="116"/>
        <end position="194"/>
    </location>
</feature>
<evidence type="ECO:0000256" key="5">
    <source>
        <dbReference type="ARBA" id="ARBA00022989"/>
    </source>
</evidence>
<evidence type="ECO:0000256" key="1">
    <source>
        <dbReference type="ARBA" id="ARBA00004126"/>
    </source>
</evidence>
<dbReference type="InterPro" id="IPR012315">
    <property type="entry name" value="KASH"/>
</dbReference>
<evidence type="ECO:0000313" key="12">
    <source>
        <dbReference type="Proteomes" id="UP001461498"/>
    </source>
</evidence>
<feature type="coiled-coil region" evidence="9">
    <location>
        <begin position="852"/>
        <end position="909"/>
    </location>
</feature>
<dbReference type="Pfam" id="PF10541">
    <property type="entry name" value="KASH"/>
    <property type="match status" value="1"/>
</dbReference>
<reference evidence="11 12" key="1">
    <citation type="submission" date="2022-12" db="EMBL/GenBank/DDBJ databases">
        <title>Chromosome-level genome assembly of true bugs.</title>
        <authorList>
            <person name="Ma L."/>
            <person name="Li H."/>
        </authorList>
    </citation>
    <scope>NUCLEOTIDE SEQUENCE [LARGE SCALE GENOMIC DNA]</scope>
    <source>
        <strain evidence="11">Lab_2022b</strain>
    </source>
</reference>
<dbReference type="Gene3D" id="1.20.58.60">
    <property type="match status" value="5"/>
</dbReference>
<keyword evidence="9" id="KW-0175">Coiled coil</keyword>
<keyword evidence="4" id="KW-0677">Repeat</keyword>
<dbReference type="InterPro" id="IPR002017">
    <property type="entry name" value="Spectrin_repeat"/>
</dbReference>
<keyword evidence="3 8" id="KW-0812">Transmembrane</keyword>
<evidence type="ECO:0000256" key="4">
    <source>
        <dbReference type="ARBA" id="ARBA00022737"/>
    </source>
</evidence>
<dbReference type="GO" id="GO:0007097">
    <property type="term" value="P:nuclear migration"/>
    <property type="evidence" value="ECO:0007669"/>
    <property type="project" value="TreeGrafter"/>
</dbReference>
<dbReference type="SMART" id="SM01249">
    <property type="entry name" value="KASH"/>
    <property type="match status" value="1"/>
</dbReference>
<dbReference type="PROSITE" id="PS51049">
    <property type="entry name" value="KASH"/>
    <property type="match status" value="1"/>
</dbReference>
<evidence type="ECO:0000256" key="8">
    <source>
        <dbReference type="PROSITE-ProRule" id="PRU00385"/>
    </source>
</evidence>
<dbReference type="GO" id="GO:0034993">
    <property type="term" value="C:meiotic nuclear membrane microtubule tethering complex"/>
    <property type="evidence" value="ECO:0007669"/>
    <property type="project" value="TreeGrafter"/>
</dbReference>
<evidence type="ECO:0000256" key="9">
    <source>
        <dbReference type="SAM" id="Coils"/>
    </source>
</evidence>
<keyword evidence="6 8" id="KW-0472">Membrane</keyword>
<evidence type="ECO:0000256" key="3">
    <source>
        <dbReference type="ARBA" id="ARBA00022692"/>
    </source>
</evidence>
<dbReference type="PANTHER" id="PTHR47535">
    <property type="entry name" value="MUSCLE-SPECIFIC PROTEIN 300 KDA, ISOFORM G"/>
    <property type="match status" value="1"/>
</dbReference>
<dbReference type="CDD" id="cd00176">
    <property type="entry name" value="SPEC"/>
    <property type="match status" value="1"/>
</dbReference>
<dbReference type="SMART" id="SM00150">
    <property type="entry name" value="SPEC"/>
    <property type="match status" value="5"/>
</dbReference>
<keyword evidence="5" id="KW-1133">Transmembrane helix</keyword>
<comment type="similarity">
    <text evidence="2">Belongs to the nesprin family.</text>
</comment>
<sequence>MDKQTQIQDRIKAWEKYRKDQTDLLNWLKDAENDRNKLKLHYISAKTLPKTLVHMQDLLKKLKEGEEMEKALNLQLTEILKFCDDNLKNTLSVEHSSISHRLTNLQAALLTWKDYLNRVKEGIENYERQINKIQNNMKEIQNNLKQESESPVILIPHGQLKKRMTKLEKVSKSVDALTGDIRALEDSRDALKDSLTPTEVKLMSQRCWLISQQQCDISHQLAMAILALEDRLQLSSLFDKRLERLLSWAADVDVRLERMTSQGYADARQALRRLETEIQAETTLRKREVDWLNKTGEELLAVEEVGSKRAVKLEGDLKKLKEVWSTVLTNTDARASKLRAIMQGMSDLDTQIEELRIWLQEIETKLSASIVIKYARKEHIDQILKDHDEIQKEIEKQSTRIGEVLNLCELLLSDCNSCHITLDDEGINLAMINLEKRWKMICVNSAERKAAILSLWTKIQQIIKRVQEQRIWLEEMEKLIKEQEDLFDRNCSIENVVEICQEFTNLENELKQGISDRLVPLDSMYRHLLREYTLPDEVMGLPEELCEKADLLLKRVNEGVRYTGERSALLEQFTRAQAKAVTAMAKCDGLLTMAQLSVDSGAIPSDIESSIQKIEKELKDEASTLSEADSSGLEVMKWTNDKDMAKIQTMIDEYQDLWKDINRRLGLLKDSSIVPKQMADRGVEVNTLKFEMDRSTQVDTLGWSSPMVRKDAFISELHKTCTEFETLLIKLQKLEQFDTHQKISKCIGQCVSSFELAQHLSQNLKEQCNANDNEAMVIKLKTLGDEFAKIKQQAQEKLQQLREASAHGKLSCPLCSNKNWQQLDNDLWRLEQWLQYAEGTLASQPSTPPSSIEQLEDAIQDQRELLLDLDSHRSLVVSMNIVGTHLAEHSDSEERAQELRNRLAKDNAKWDQVCESAAAWQAKLQLALIQNEEFHETIEEMTEWVEKTEVTVRQSEPIDLNEPSHLIQAKYDKFKDLRQELERCEPRIVSLEEAARQVLSHQQEESTTVNLCQQRLTNLRLRLQSLSRLTALYMGRLAGGANTSQRLPSLDTLSQQLLDSTVHGSEDQNNGNEVDTSTLVRCHRFFGRVMRASVPISAFLLLLLGAATLLPTTQQDFSCLNMFYNLAPILRYPNGHPPI</sequence>
<feature type="topological domain" description="Perinuclear space" evidence="8">
    <location>
        <begin position="1113"/>
        <end position="1139"/>
    </location>
</feature>
<dbReference type="AlphaFoldDB" id="A0AAW1D9F7"/>
<evidence type="ECO:0000256" key="2">
    <source>
        <dbReference type="ARBA" id="ARBA00008619"/>
    </source>
</evidence>
<evidence type="ECO:0000256" key="6">
    <source>
        <dbReference type="ARBA" id="ARBA00023136"/>
    </source>
</evidence>
<feature type="topological domain" description="Cytoplasmic" evidence="8">
    <location>
        <begin position="1"/>
        <end position="1091"/>
    </location>
</feature>
<comment type="subcellular location">
    <subcellularLocation>
        <location evidence="1">Nucleus membrane</location>
    </subcellularLocation>
</comment>
<feature type="domain" description="KASH" evidence="10">
    <location>
        <begin position="1083"/>
        <end position="1139"/>
    </location>
</feature>
<keyword evidence="12" id="KW-1185">Reference proteome</keyword>
<accession>A0AAW1D9F7</accession>
<evidence type="ECO:0000259" key="10">
    <source>
        <dbReference type="PROSITE" id="PS51049"/>
    </source>
</evidence>
<dbReference type="GO" id="GO:0005737">
    <property type="term" value="C:cytoplasm"/>
    <property type="evidence" value="ECO:0007669"/>
    <property type="project" value="TreeGrafter"/>
</dbReference>
<dbReference type="GO" id="GO:0051015">
    <property type="term" value="F:actin filament binding"/>
    <property type="evidence" value="ECO:0007669"/>
    <property type="project" value="TreeGrafter"/>
</dbReference>
<evidence type="ECO:0000313" key="11">
    <source>
        <dbReference type="EMBL" id="KAK9507406.1"/>
    </source>
</evidence>
<dbReference type="PANTHER" id="PTHR47535:SF1">
    <property type="entry name" value="NESPRIN-1"/>
    <property type="match status" value="1"/>
</dbReference>
<dbReference type="EMBL" id="JAPXFL010000004">
    <property type="protein sequence ID" value="KAK9507406.1"/>
    <property type="molecule type" value="Genomic_DNA"/>
</dbReference>
<evidence type="ECO:0000256" key="7">
    <source>
        <dbReference type="ARBA" id="ARBA00023242"/>
    </source>
</evidence>
<dbReference type="InterPro" id="IPR052403">
    <property type="entry name" value="LINC-complex_assoc"/>
</dbReference>
<protein>
    <recommendedName>
        <fullName evidence="10">KASH domain-containing protein</fullName>
    </recommendedName>
</protein>
<proteinExistence type="inferred from homology"/>
<keyword evidence="7" id="KW-0539">Nucleus</keyword>
<name>A0AAW1D9F7_9HEMI</name>
<dbReference type="InterPro" id="IPR018159">
    <property type="entry name" value="Spectrin/alpha-actinin"/>
</dbReference>
<dbReference type="FunFam" id="1.20.58.60:FF:000171">
    <property type="entry name" value="Uncharacterized protein, isoform B"/>
    <property type="match status" value="1"/>
</dbReference>
<gene>
    <name evidence="11" type="ORF">O3M35_007267</name>
</gene>
<comment type="caution">
    <text evidence="11">The sequence shown here is derived from an EMBL/GenBank/DDBJ whole genome shotgun (WGS) entry which is preliminary data.</text>
</comment>
<dbReference type="GO" id="GO:0005640">
    <property type="term" value="C:nuclear outer membrane"/>
    <property type="evidence" value="ECO:0007669"/>
    <property type="project" value="TreeGrafter"/>
</dbReference>
<dbReference type="SUPFAM" id="SSF46966">
    <property type="entry name" value="Spectrin repeat"/>
    <property type="match status" value="6"/>
</dbReference>
<organism evidence="11 12">
    <name type="scientific">Rhynocoris fuscipes</name>
    <dbReference type="NCBI Taxonomy" id="488301"/>
    <lineage>
        <taxon>Eukaryota</taxon>
        <taxon>Metazoa</taxon>
        <taxon>Ecdysozoa</taxon>
        <taxon>Arthropoda</taxon>
        <taxon>Hexapoda</taxon>
        <taxon>Insecta</taxon>
        <taxon>Pterygota</taxon>
        <taxon>Neoptera</taxon>
        <taxon>Paraneoptera</taxon>
        <taxon>Hemiptera</taxon>
        <taxon>Heteroptera</taxon>
        <taxon>Panheteroptera</taxon>
        <taxon>Cimicomorpha</taxon>
        <taxon>Reduviidae</taxon>
        <taxon>Harpactorinae</taxon>
        <taxon>Harpactorini</taxon>
        <taxon>Rhynocoris</taxon>
    </lineage>
</organism>